<sequence>MPLRRRLNPWAFHVFLFSSILLSWFPGFVMSENVTLYSIEIFNTHSWLPTKLSVYFQCKGENKAYLLDVKKTHVSYTFKGEESWQPLTEFANTKCKRCGFYEEGIFKLDEFDEWEFCPSDFTIPDGSYNKVKDKELNATFLCPTCVSLGTDSSHATGSHNEGKGMRLDRVILICVLVSTVFTLGLVALYMFLRKRKREHGKARSRKAF</sequence>
<evidence type="ECO:0000313" key="1">
    <source>
        <dbReference type="EMBL" id="KAH7842555.1"/>
    </source>
</evidence>
<keyword evidence="2" id="KW-1185">Reference proteome</keyword>
<reference evidence="1 2" key="1">
    <citation type="journal article" date="2021" name="Hortic Res">
        <title>High-quality reference genome and annotation aids understanding of berry development for evergreen blueberry (Vaccinium darrowii).</title>
        <authorList>
            <person name="Yu J."/>
            <person name="Hulse-Kemp A.M."/>
            <person name="Babiker E."/>
            <person name="Staton M."/>
        </authorList>
    </citation>
    <scope>NUCLEOTIDE SEQUENCE [LARGE SCALE GENOMIC DNA]</scope>
    <source>
        <strain evidence="2">cv. NJ 8807/NJ 8810</strain>
        <tissue evidence="1">Young leaf</tissue>
    </source>
</reference>
<organism evidence="1 2">
    <name type="scientific">Vaccinium darrowii</name>
    <dbReference type="NCBI Taxonomy" id="229202"/>
    <lineage>
        <taxon>Eukaryota</taxon>
        <taxon>Viridiplantae</taxon>
        <taxon>Streptophyta</taxon>
        <taxon>Embryophyta</taxon>
        <taxon>Tracheophyta</taxon>
        <taxon>Spermatophyta</taxon>
        <taxon>Magnoliopsida</taxon>
        <taxon>eudicotyledons</taxon>
        <taxon>Gunneridae</taxon>
        <taxon>Pentapetalae</taxon>
        <taxon>asterids</taxon>
        <taxon>Ericales</taxon>
        <taxon>Ericaceae</taxon>
        <taxon>Vaccinioideae</taxon>
        <taxon>Vaccinieae</taxon>
        <taxon>Vaccinium</taxon>
    </lineage>
</organism>
<comment type="caution">
    <text evidence="1">The sequence shown here is derived from an EMBL/GenBank/DDBJ whole genome shotgun (WGS) entry which is preliminary data.</text>
</comment>
<protein>
    <submittedName>
        <fullName evidence="1">Uncharacterized protein</fullName>
    </submittedName>
</protein>
<gene>
    <name evidence="1" type="ORF">Vadar_006666</name>
</gene>
<accession>A0ACB7XPU4</accession>
<dbReference type="EMBL" id="CM037151">
    <property type="protein sequence ID" value="KAH7842555.1"/>
    <property type="molecule type" value="Genomic_DNA"/>
</dbReference>
<evidence type="ECO:0000313" key="2">
    <source>
        <dbReference type="Proteomes" id="UP000828048"/>
    </source>
</evidence>
<proteinExistence type="predicted"/>
<dbReference type="Proteomes" id="UP000828048">
    <property type="component" value="Chromosome 1"/>
</dbReference>
<name>A0ACB7XPU4_9ERIC</name>